<dbReference type="GO" id="GO:0000287">
    <property type="term" value="F:magnesium ion binding"/>
    <property type="evidence" value="ECO:0007669"/>
    <property type="project" value="UniProtKB-UniRule"/>
</dbReference>
<keyword evidence="10" id="KW-1185">Reference proteome</keyword>
<dbReference type="GO" id="GO:0046081">
    <property type="term" value="P:dUTP catabolic process"/>
    <property type="evidence" value="ECO:0007669"/>
    <property type="project" value="InterPro"/>
</dbReference>
<comment type="caution">
    <text evidence="9">The sequence shown here is derived from an EMBL/GenBank/DDBJ whole genome shotgun (WGS) entry which is preliminary data.</text>
</comment>
<dbReference type="InterPro" id="IPR036157">
    <property type="entry name" value="dUTPase-like_sf"/>
</dbReference>
<dbReference type="HAMAP" id="MF_00116">
    <property type="entry name" value="dUTPase_bact"/>
    <property type="match status" value="1"/>
</dbReference>
<dbReference type="NCBIfam" id="TIGR00576">
    <property type="entry name" value="dut"/>
    <property type="match status" value="1"/>
</dbReference>
<reference evidence="9 10" key="1">
    <citation type="submission" date="2017-07" db="EMBL/GenBank/DDBJ databases">
        <title>Elstera cyanobacteriorum sp. nov., a novel bacterium isolated from cyanobacterial aggregates in a eutrophic lake.</title>
        <authorList>
            <person name="Cai H."/>
        </authorList>
    </citation>
    <scope>NUCLEOTIDE SEQUENCE [LARGE SCALE GENOMIC DNA]</scope>
    <source>
        <strain evidence="9 10">TH019</strain>
    </source>
</reference>
<name>A0A255XLX2_9PROT</name>
<accession>A0A255XLX2</accession>
<comment type="catalytic activity">
    <reaction evidence="6 7">
        <text>dUTP + H2O = dUMP + diphosphate + H(+)</text>
        <dbReference type="Rhea" id="RHEA:10248"/>
        <dbReference type="ChEBI" id="CHEBI:15377"/>
        <dbReference type="ChEBI" id="CHEBI:15378"/>
        <dbReference type="ChEBI" id="CHEBI:33019"/>
        <dbReference type="ChEBI" id="CHEBI:61555"/>
        <dbReference type="ChEBI" id="CHEBI:246422"/>
        <dbReference type="EC" id="3.6.1.23"/>
    </reaction>
</comment>
<dbReference type="PANTHER" id="PTHR11241:SF0">
    <property type="entry name" value="DEOXYURIDINE 5'-TRIPHOSPHATE NUCLEOTIDOHYDROLASE"/>
    <property type="match status" value="1"/>
</dbReference>
<evidence type="ECO:0000256" key="1">
    <source>
        <dbReference type="ARBA" id="ARBA00006581"/>
    </source>
</evidence>
<comment type="pathway">
    <text evidence="7">Pyrimidine metabolism; dUMP biosynthesis; dUMP from dCTP (dUTP route): step 2/2.</text>
</comment>
<protein>
    <recommendedName>
        <fullName evidence="7">Deoxyuridine 5'-triphosphate nucleotidohydrolase</fullName>
        <shortName evidence="7">dUTPase</shortName>
        <ecNumber evidence="7">3.6.1.23</ecNumber>
    </recommendedName>
    <alternativeName>
        <fullName evidence="7">dUTP pyrophosphatase</fullName>
    </alternativeName>
</protein>
<evidence type="ECO:0000256" key="4">
    <source>
        <dbReference type="ARBA" id="ARBA00022842"/>
    </source>
</evidence>
<evidence type="ECO:0000313" key="10">
    <source>
        <dbReference type="Proteomes" id="UP000216361"/>
    </source>
</evidence>
<dbReference type="InterPro" id="IPR008181">
    <property type="entry name" value="dUTPase"/>
</dbReference>
<dbReference type="Gene3D" id="2.70.40.10">
    <property type="match status" value="1"/>
</dbReference>
<dbReference type="EC" id="3.6.1.23" evidence="7"/>
<dbReference type="Pfam" id="PF00692">
    <property type="entry name" value="dUTPase"/>
    <property type="match status" value="1"/>
</dbReference>
<keyword evidence="3 7" id="KW-0378">Hydrolase</keyword>
<organism evidence="9 10">
    <name type="scientific">Elstera cyanobacteriorum</name>
    <dbReference type="NCBI Taxonomy" id="2022747"/>
    <lineage>
        <taxon>Bacteria</taxon>
        <taxon>Pseudomonadati</taxon>
        <taxon>Pseudomonadota</taxon>
        <taxon>Alphaproteobacteria</taxon>
        <taxon>Rhodospirillales</taxon>
        <taxon>Rhodospirillaceae</taxon>
        <taxon>Elstera</taxon>
    </lineage>
</organism>
<dbReference type="Proteomes" id="UP000216361">
    <property type="component" value="Unassembled WGS sequence"/>
</dbReference>
<dbReference type="GO" id="GO:0004170">
    <property type="term" value="F:dUTP diphosphatase activity"/>
    <property type="evidence" value="ECO:0007669"/>
    <property type="project" value="UniProtKB-UniRule"/>
</dbReference>
<comment type="cofactor">
    <cofactor evidence="7">
        <name>Mg(2+)</name>
        <dbReference type="ChEBI" id="CHEBI:18420"/>
    </cofactor>
</comment>
<dbReference type="GO" id="GO:0006226">
    <property type="term" value="P:dUMP biosynthetic process"/>
    <property type="evidence" value="ECO:0007669"/>
    <property type="project" value="UniProtKB-UniRule"/>
</dbReference>
<evidence type="ECO:0000256" key="2">
    <source>
        <dbReference type="ARBA" id="ARBA00022723"/>
    </source>
</evidence>
<feature type="binding site" evidence="7">
    <location>
        <begin position="69"/>
        <end position="71"/>
    </location>
    <ligand>
        <name>substrate</name>
    </ligand>
</feature>
<dbReference type="OrthoDB" id="9809956at2"/>
<evidence type="ECO:0000256" key="5">
    <source>
        <dbReference type="ARBA" id="ARBA00023080"/>
    </source>
</evidence>
<evidence type="ECO:0000256" key="7">
    <source>
        <dbReference type="HAMAP-Rule" id="MF_00116"/>
    </source>
</evidence>
<feature type="binding site" evidence="7">
    <location>
        <position position="82"/>
    </location>
    <ligand>
        <name>substrate</name>
    </ligand>
</feature>
<dbReference type="AlphaFoldDB" id="A0A255XLX2"/>
<dbReference type="InterPro" id="IPR033704">
    <property type="entry name" value="dUTPase_trimeric"/>
</dbReference>
<comment type="function">
    <text evidence="7">This enzyme is involved in nucleotide metabolism: it produces dUMP, the immediate precursor of thymidine nucleotides and it decreases the intracellular concentration of dUTP so that uracil cannot be incorporated into DNA.</text>
</comment>
<evidence type="ECO:0000256" key="3">
    <source>
        <dbReference type="ARBA" id="ARBA00022801"/>
    </source>
</evidence>
<dbReference type="EMBL" id="NOXS01000034">
    <property type="protein sequence ID" value="OYQ17270.1"/>
    <property type="molecule type" value="Genomic_DNA"/>
</dbReference>
<sequence length="152" mass="15583">MTAVPLPVRRLPHGADLPLPAYATEGAAGFDLLAAVAEPHTLAPGKQALIPTGLAFAIPAGYEGQVRPRSGLAAKHGITVLNAPGTIDADYRGEVQVILINHGDLPFTVERGMRIAQFLLAPVTRADLTPVDSLDDTARGAGGFGSTGLASA</sequence>
<keyword evidence="5 7" id="KW-0546">Nucleotide metabolism</keyword>
<dbReference type="InterPro" id="IPR029054">
    <property type="entry name" value="dUTPase-like"/>
</dbReference>
<dbReference type="CDD" id="cd07557">
    <property type="entry name" value="trimeric_dUTPase"/>
    <property type="match status" value="1"/>
</dbReference>
<comment type="similarity">
    <text evidence="1 7">Belongs to the dUTPase family.</text>
</comment>
<proteinExistence type="inferred from homology"/>
<feature type="domain" description="dUTPase-like" evidence="8">
    <location>
        <begin position="17"/>
        <end position="148"/>
    </location>
</feature>
<dbReference type="NCBIfam" id="NF001862">
    <property type="entry name" value="PRK00601.1"/>
    <property type="match status" value="1"/>
</dbReference>
<evidence type="ECO:0000256" key="6">
    <source>
        <dbReference type="ARBA" id="ARBA00047686"/>
    </source>
</evidence>
<dbReference type="PANTHER" id="PTHR11241">
    <property type="entry name" value="DEOXYURIDINE 5'-TRIPHOSPHATE NUCLEOTIDOHYDROLASE"/>
    <property type="match status" value="1"/>
</dbReference>
<dbReference type="FunFam" id="2.70.40.10:FF:000002">
    <property type="entry name" value="dUTP diphosphatase"/>
    <property type="match status" value="1"/>
</dbReference>
<keyword evidence="4 7" id="KW-0460">Magnesium</keyword>
<evidence type="ECO:0000313" key="9">
    <source>
        <dbReference type="EMBL" id="OYQ17270.1"/>
    </source>
</evidence>
<evidence type="ECO:0000259" key="8">
    <source>
        <dbReference type="Pfam" id="PF00692"/>
    </source>
</evidence>
<dbReference type="SUPFAM" id="SSF51283">
    <property type="entry name" value="dUTPase-like"/>
    <property type="match status" value="1"/>
</dbReference>
<dbReference type="UniPathway" id="UPA00610">
    <property type="reaction ID" value="UER00666"/>
</dbReference>
<gene>
    <name evidence="7" type="primary">dut</name>
    <name evidence="9" type="ORF">CHR90_14960</name>
</gene>
<keyword evidence="2 7" id="KW-0479">Metal-binding</keyword>
<feature type="binding site" evidence="7">
    <location>
        <begin position="86"/>
        <end position="88"/>
    </location>
    <ligand>
        <name>substrate</name>
    </ligand>
</feature>
<comment type="caution">
    <text evidence="7">Lacks conserved residue(s) required for the propagation of feature annotation.</text>
</comment>
<dbReference type="RefSeq" id="WP_094409864.1">
    <property type="nucleotide sequence ID" value="NZ_BMJZ01000005.1"/>
</dbReference>